<organism evidence="15 16">
    <name type="scientific">Dermatophagoides pteronyssinus</name>
    <name type="common">European house dust mite</name>
    <dbReference type="NCBI Taxonomy" id="6956"/>
    <lineage>
        <taxon>Eukaryota</taxon>
        <taxon>Metazoa</taxon>
        <taxon>Ecdysozoa</taxon>
        <taxon>Arthropoda</taxon>
        <taxon>Chelicerata</taxon>
        <taxon>Arachnida</taxon>
        <taxon>Acari</taxon>
        <taxon>Acariformes</taxon>
        <taxon>Sarcoptiformes</taxon>
        <taxon>Astigmata</taxon>
        <taxon>Psoroptidia</taxon>
        <taxon>Analgoidea</taxon>
        <taxon>Pyroglyphidae</taxon>
        <taxon>Dermatophagoidinae</taxon>
        <taxon>Dermatophagoides</taxon>
    </lineage>
</organism>
<keyword evidence="11" id="KW-0479">Metal-binding</keyword>
<gene>
    <name evidence="16" type="primary">LOC113798918</name>
</gene>
<keyword evidence="10 11" id="KW-0325">Glycoprotein</keyword>
<keyword evidence="15" id="KW-1185">Reference proteome</keyword>
<dbReference type="InterPro" id="IPR029044">
    <property type="entry name" value="Nucleotide-diphossugar_trans"/>
</dbReference>
<comment type="cofactor">
    <cofactor evidence="11">
        <name>Mn(2+)</name>
        <dbReference type="ChEBI" id="CHEBI:29035"/>
    </cofactor>
</comment>
<evidence type="ECO:0000256" key="4">
    <source>
        <dbReference type="ARBA" id="ARBA00022676"/>
    </source>
</evidence>
<comment type="similarity">
    <text evidence="3 11">Belongs to the glycosyltransferase 7 family.</text>
</comment>
<dbReference type="OMA" id="TSNYFVD"/>
<dbReference type="KEGG" id="dpte:113798918"/>
<dbReference type="GO" id="GO:0005975">
    <property type="term" value="P:carbohydrate metabolic process"/>
    <property type="evidence" value="ECO:0007669"/>
    <property type="project" value="InterPro"/>
</dbReference>
<dbReference type="PRINTS" id="PR02050">
    <property type="entry name" value="B14GALTRFASE"/>
</dbReference>
<feature type="chain" id="PRO_5028417673" description="Beta-1,4-N-acetylgalactosaminyltransferase" evidence="12">
    <location>
        <begin position="21"/>
        <end position="310"/>
    </location>
</feature>
<dbReference type="GO" id="GO:0046872">
    <property type="term" value="F:metal ion binding"/>
    <property type="evidence" value="ECO:0007669"/>
    <property type="project" value="UniProtKB-UniRule"/>
</dbReference>
<evidence type="ECO:0000259" key="14">
    <source>
        <dbReference type="Pfam" id="PF13733"/>
    </source>
</evidence>
<dbReference type="Pfam" id="PF02709">
    <property type="entry name" value="Glyco_transf_7C"/>
    <property type="match status" value="1"/>
</dbReference>
<keyword evidence="11" id="KW-0464">Manganese</keyword>
<evidence type="ECO:0000256" key="7">
    <source>
        <dbReference type="ARBA" id="ARBA00022968"/>
    </source>
</evidence>
<dbReference type="RefSeq" id="XP_027205343.1">
    <property type="nucleotide sequence ID" value="XM_027349542.1"/>
</dbReference>
<reference evidence="16" key="1">
    <citation type="submission" date="2025-08" db="UniProtKB">
        <authorList>
            <consortium name="RefSeq"/>
        </authorList>
    </citation>
    <scope>IDENTIFICATION</scope>
    <source>
        <strain evidence="16">Airmid</strain>
    </source>
</reference>
<dbReference type="AlphaFoldDB" id="A0A6P6YIH2"/>
<evidence type="ECO:0000256" key="8">
    <source>
        <dbReference type="ARBA" id="ARBA00022989"/>
    </source>
</evidence>
<comment type="pathway">
    <text evidence="2 11">Protein modification; protein glycosylation.</text>
</comment>
<dbReference type="Gene3D" id="3.90.550.10">
    <property type="entry name" value="Spore Coat Polysaccharide Biosynthesis Protein SpsA, Chain A"/>
    <property type="match status" value="1"/>
</dbReference>
<accession>A0A6P6YIH2</accession>
<feature type="domain" description="Galactosyltransferase N-terminal" evidence="14">
    <location>
        <begin position="50"/>
        <end position="176"/>
    </location>
</feature>
<dbReference type="InParanoid" id="A0A6P6YIH2"/>
<dbReference type="PANTHER" id="PTHR19300">
    <property type="entry name" value="BETA-1,4-GALACTOSYLTRANSFERASE"/>
    <property type="match status" value="1"/>
</dbReference>
<evidence type="ECO:0000256" key="3">
    <source>
        <dbReference type="ARBA" id="ARBA00005735"/>
    </source>
</evidence>
<keyword evidence="7 11" id="KW-0735">Signal-anchor</keyword>
<feature type="signal peptide" evidence="12">
    <location>
        <begin position="1"/>
        <end position="20"/>
    </location>
</feature>
<evidence type="ECO:0000256" key="9">
    <source>
        <dbReference type="ARBA" id="ARBA00023136"/>
    </source>
</evidence>
<sequence>MNCWIILILVWIEFRFRVESVEMIPYYNVFIPTNSSQTFQRCQIDIPVSSTELNYEPKLDLQTIRNESFHESIEFGGRYRPHGCQSLQNVAIIVPYRNRSVQLQIFIYNIHKFLSKQNKVQYQLFIVEQKDMNQFNRAKLLNVGFNEAIRWNNFDCFIFHDVELLPLDLRNLYLCSDQPRHMSSNIVRFAYFYEQLFGGVCAISTSIMNNVNGFSNRFFGWGGEDDEMRSRLVRKKYQIQRFPSEIARYIKLSHPKDNLNDPNPQRFRLIKESYRTSEKDGLNNLDYILHSIVEHSFYVIISVEFKQNKN</sequence>
<keyword evidence="8" id="KW-1133">Transmembrane helix</keyword>
<dbReference type="GO" id="GO:0008378">
    <property type="term" value="F:galactosyltransferase activity"/>
    <property type="evidence" value="ECO:0007669"/>
    <property type="project" value="TreeGrafter"/>
</dbReference>
<name>A0A6P6YIH2_DERPT</name>
<dbReference type="OrthoDB" id="10038994at2759"/>
<evidence type="ECO:0000313" key="16">
    <source>
        <dbReference type="RefSeq" id="XP_027205343.1"/>
    </source>
</evidence>
<evidence type="ECO:0000256" key="2">
    <source>
        <dbReference type="ARBA" id="ARBA00004922"/>
    </source>
</evidence>
<dbReference type="GO" id="GO:0016020">
    <property type="term" value="C:membrane"/>
    <property type="evidence" value="ECO:0007669"/>
    <property type="project" value="UniProtKB-SubCell"/>
</dbReference>
<keyword evidence="9" id="KW-0472">Membrane</keyword>
<dbReference type="EC" id="2.4.1.-" evidence="11"/>
<comment type="function">
    <text evidence="11">Catalyzes the transfer of galactose onto proteins or lipids.</text>
</comment>
<proteinExistence type="inferred from homology"/>
<dbReference type="InterPro" id="IPR027791">
    <property type="entry name" value="Galactosyl_T_C"/>
</dbReference>
<evidence type="ECO:0000313" key="15">
    <source>
        <dbReference type="Proteomes" id="UP000515146"/>
    </source>
</evidence>
<evidence type="ECO:0000256" key="5">
    <source>
        <dbReference type="ARBA" id="ARBA00022679"/>
    </source>
</evidence>
<dbReference type="InterPro" id="IPR027995">
    <property type="entry name" value="Galactosyl_T_N"/>
</dbReference>
<feature type="domain" description="Galactosyltransferase C-terminal" evidence="13">
    <location>
        <begin position="181"/>
        <end position="254"/>
    </location>
</feature>
<keyword evidence="5 11" id="KW-0808">Transferase</keyword>
<evidence type="ECO:0000256" key="11">
    <source>
        <dbReference type="RuleBase" id="RU368121"/>
    </source>
</evidence>
<comment type="subcellular location">
    <subcellularLocation>
        <location evidence="1 11">Membrane</location>
        <topology evidence="1 11">Single-pass type II membrane protein</topology>
    </subcellularLocation>
</comment>
<evidence type="ECO:0000256" key="12">
    <source>
        <dbReference type="SAM" id="SignalP"/>
    </source>
</evidence>
<dbReference type="GO" id="GO:0005794">
    <property type="term" value="C:Golgi apparatus"/>
    <property type="evidence" value="ECO:0007669"/>
    <property type="project" value="TreeGrafter"/>
</dbReference>
<keyword evidence="6" id="KW-0812">Transmembrane</keyword>
<dbReference type="Proteomes" id="UP000515146">
    <property type="component" value="Unplaced"/>
</dbReference>
<keyword evidence="4 11" id="KW-0328">Glycosyltransferase</keyword>
<dbReference type="Pfam" id="PF13733">
    <property type="entry name" value="Glyco_transf_7N"/>
    <property type="match status" value="1"/>
</dbReference>
<protein>
    <recommendedName>
        <fullName evidence="11">Beta-1,4-N-acetylgalactosaminyltransferase</fullName>
        <ecNumber evidence="11">2.4.1.-</ecNumber>
    </recommendedName>
    <alternativeName>
        <fullName evidence="11">Beta-4-GalNAcT</fullName>
    </alternativeName>
</protein>
<dbReference type="InterPro" id="IPR003859">
    <property type="entry name" value="Galactosyl_T"/>
</dbReference>
<dbReference type="PANTHER" id="PTHR19300:SF57">
    <property type="entry name" value="BETA-1,4-N-ACETYLGALACTOSAMINYLTRANSFERASE"/>
    <property type="match status" value="1"/>
</dbReference>
<evidence type="ECO:0000256" key="1">
    <source>
        <dbReference type="ARBA" id="ARBA00004606"/>
    </source>
</evidence>
<evidence type="ECO:0000256" key="6">
    <source>
        <dbReference type="ARBA" id="ARBA00022692"/>
    </source>
</evidence>
<dbReference type="UniPathway" id="UPA00378"/>
<dbReference type="SUPFAM" id="SSF53448">
    <property type="entry name" value="Nucleotide-diphospho-sugar transferases"/>
    <property type="match status" value="1"/>
</dbReference>
<evidence type="ECO:0000256" key="10">
    <source>
        <dbReference type="ARBA" id="ARBA00023180"/>
    </source>
</evidence>
<keyword evidence="12" id="KW-0732">Signal</keyword>
<evidence type="ECO:0000259" key="13">
    <source>
        <dbReference type="Pfam" id="PF02709"/>
    </source>
</evidence>